<gene>
    <name evidence="1" type="ORF">HZH68_012244</name>
</gene>
<reference evidence="1" key="1">
    <citation type="journal article" date="2020" name="G3 (Bethesda)">
        <title>High-Quality Assemblies for Three Invasive Social Wasps from the &lt;i&gt;Vespula&lt;/i&gt; Genus.</title>
        <authorList>
            <person name="Harrop T.W.R."/>
            <person name="Guhlin J."/>
            <person name="McLaughlin G.M."/>
            <person name="Permina E."/>
            <person name="Stockwell P."/>
            <person name="Gilligan J."/>
            <person name="Le Lec M.F."/>
            <person name="Gruber M.A.M."/>
            <person name="Quinn O."/>
            <person name="Lovegrove M."/>
            <person name="Duncan E.J."/>
            <person name="Remnant E.J."/>
            <person name="Van Eeckhoven J."/>
            <person name="Graham B."/>
            <person name="Knapp R.A."/>
            <person name="Langford K.W."/>
            <person name="Kronenberg Z."/>
            <person name="Press M.O."/>
            <person name="Eacker S.M."/>
            <person name="Wilson-Rankin E.E."/>
            <person name="Purcell J."/>
            <person name="Lester P.J."/>
            <person name="Dearden P.K."/>
        </authorList>
    </citation>
    <scope>NUCLEOTIDE SEQUENCE</scope>
    <source>
        <strain evidence="1">Linc-1</strain>
    </source>
</reference>
<dbReference type="AlphaFoldDB" id="A0A834JJJ6"/>
<name>A0A834JJJ6_VESGE</name>
<comment type="caution">
    <text evidence="1">The sequence shown here is derived from an EMBL/GenBank/DDBJ whole genome shotgun (WGS) entry which is preliminary data.</text>
</comment>
<proteinExistence type="predicted"/>
<keyword evidence="2" id="KW-1185">Reference proteome</keyword>
<accession>A0A834JJJ6</accession>
<organism evidence="1 2">
    <name type="scientific">Vespula germanica</name>
    <name type="common">German yellow jacket</name>
    <name type="synonym">Paravespula germanica</name>
    <dbReference type="NCBI Taxonomy" id="30212"/>
    <lineage>
        <taxon>Eukaryota</taxon>
        <taxon>Metazoa</taxon>
        <taxon>Ecdysozoa</taxon>
        <taxon>Arthropoda</taxon>
        <taxon>Hexapoda</taxon>
        <taxon>Insecta</taxon>
        <taxon>Pterygota</taxon>
        <taxon>Neoptera</taxon>
        <taxon>Endopterygota</taxon>
        <taxon>Hymenoptera</taxon>
        <taxon>Apocrita</taxon>
        <taxon>Aculeata</taxon>
        <taxon>Vespoidea</taxon>
        <taxon>Vespidae</taxon>
        <taxon>Vespinae</taxon>
        <taxon>Vespula</taxon>
    </lineage>
</organism>
<evidence type="ECO:0000313" key="2">
    <source>
        <dbReference type="Proteomes" id="UP000617340"/>
    </source>
</evidence>
<sequence>MEKIAVGVPREAFRDTNWSPCAPHIGYGVAAGRPVPVSVSQRGRLSDERSMADVTFYSMKSTQSHIEMRRMRYTSRYAYELEDTTRYSIYELQIFIFEKTEKSATPLLPLELESKTISFLSHEISRNWSGANNAAQGASNRHVFLIRSP</sequence>
<evidence type="ECO:0000313" key="1">
    <source>
        <dbReference type="EMBL" id="KAF7388302.1"/>
    </source>
</evidence>
<protein>
    <submittedName>
        <fullName evidence="1">Uncharacterized protein</fullName>
    </submittedName>
</protein>
<dbReference type="EMBL" id="JACSDZ010000013">
    <property type="protein sequence ID" value="KAF7388302.1"/>
    <property type="molecule type" value="Genomic_DNA"/>
</dbReference>
<dbReference type="Proteomes" id="UP000617340">
    <property type="component" value="Unassembled WGS sequence"/>
</dbReference>